<reference evidence="4 5" key="1">
    <citation type="submission" date="2020-09" db="EMBL/GenBank/DDBJ databases">
        <title>Novel species of Mucilaginibacter isolated from a glacier on the Tibetan Plateau.</title>
        <authorList>
            <person name="Liu Q."/>
            <person name="Xin Y.-H."/>
        </authorList>
    </citation>
    <scope>NUCLEOTIDE SEQUENCE [LARGE SCALE GENOMIC DNA]</scope>
    <source>
        <strain evidence="4 5">ZT4R22</strain>
    </source>
</reference>
<dbReference type="InterPro" id="IPR027385">
    <property type="entry name" value="Beta-barrel_OMP"/>
</dbReference>
<evidence type="ECO:0000313" key="5">
    <source>
        <dbReference type="Proteomes" id="UP000606600"/>
    </source>
</evidence>
<feature type="chain" id="PRO_5046855488" evidence="2">
    <location>
        <begin position="20"/>
        <end position="220"/>
    </location>
</feature>
<proteinExistence type="predicted"/>
<keyword evidence="5" id="KW-1185">Reference proteome</keyword>
<dbReference type="EMBL" id="JACWMY010000005">
    <property type="protein sequence ID" value="MBD1364316.1"/>
    <property type="molecule type" value="Genomic_DNA"/>
</dbReference>
<sequence>MKKIFTMAMLLIAAQFAKAQTEKGNQTLGVNLQFQHSNSTGTNIDPVSKSITVQDQKSTSFYTGPIYSYFISNNLDLGGSLLYSSNRSTYGDAAGEQKQTNSSFGGTIFLRKYFMYQNKIGLRAGPYAAYSHSNSKFNNVPVNSVYDTKTTGDNYGAGINAELLYYPTSHLGVSLTLANVSYNHYKSDSGNRGRNSGDSVNATFLNSGLGVSVFYTFTGK</sequence>
<comment type="caution">
    <text evidence="4">The sequence shown here is derived from an EMBL/GenBank/DDBJ whole genome shotgun (WGS) entry which is preliminary data.</text>
</comment>
<dbReference type="Proteomes" id="UP000606600">
    <property type="component" value="Unassembled WGS sequence"/>
</dbReference>
<evidence type="ECO:0000256" key="1">
    <source>
        <dbReference type="ARBA" id="ARBA00022729"/>
    </source>
</evidence>
<feature type="domain" description="Outer membrane protein beta-barrel" evidence="3">
    <location>
        <begin position="7"/>
        <end position="211"/>
    </location>
</feature>
<feature type="signal peptide" evidence="2">
    <location>
        <begin position="1"/>
        <end position="19"/>
    </location>
</feature>
<protein>
    <submittedName>
        <fullName evidence="4">Outer membrane beta-barrel protein</fullName>
    </submittedName>
</protein>
<evidence type="ECO:0000259" key="3">
    <source>
        <dbReference type="Pfam" id="PF13505"/>
    </source>
</evidence>
<organism evidence="4 5">
    <name type="scientific">Mucilaginibacter pankratovii</name>
    <dbReference type="NCBI Taxonomy" id="2772110"/>
    <lineage>
        <taxon>Bacteria</taxon>
        <taxon>Pseudomonadati</taxon>
        <taxon>Bacteroidota</taxon>
        <taxon>Sphingobacteriia</taxon>
        <taxon>Sphingobacteriales</taxon>
        <taxon>Sphingobacteriaceae</taxon>
        <taxon>Mucilaginibacter</taxon>
    </lineage>
</organism>
<keyword evidence="1 2" id="KW-0732">Signal</keyword>
<dbReference type="Pfam" id="PF13505">
    <property type="entry name" value="OMP_b-brl"/>
    <property type="match status" value="1"/>
</dbReference>
<accession>A0ABR7WPR9</accession>
<gene>
    <name evidence="4" type="ORF">IDJ77_10895</name>
</gene>
<dbReference type="RefSeq" id="WP_191188984.1">
    <property type="nucleotide sequence ID" value="NZ_JACWMY010000005.1"/>
</dbReference>
<evidence type="ECO:0000256" key="2">
    <source>
        <dbReference type="SAM" id="SignalP"/>
    </source>
</evidence>
<name>A0ABR7WPR9_9SPHI</name>
<evidence type="ECO:0000313" key="4">
    <source>
        <dbReference type="EMBL" id="MBD1364316.1"/>
    </source>
</evidence>